<organism evidence="4 5">
    <name type="scientific">Posidoniimonas corsicana</name>
    <dbReference type="NCBI Taxonomy" id="1938618"/>
    <lineage>
        <taxon>Bacteria</taxon>
        <taxon>Pseudomonadati</taxon>
        <taxon>Planctomycetota</taxon>
        <taxon>Planctomycetia</taxon>
        <taxon>Pirellulales</taxon>
        <taxon>Lacipirellulaceae</taxon>
        <taxon>Posidoniimonas</taxon>
    </lineage>
</organism>
<accession>A0A5C5VGW0</accession>
<dbReference type="NCBIfam" id="TIGR02686">
    <property type="entry name" value="relax_trwC"/>
    <property type="match status" value="1"/>
</dbReference>
<dbReference type="AlphaFoldDB" id="A0A5C5VGW0"/>
<dbReference type="CDD" id="cd17933">
    <property type="entry name" value="DEXSc_RecD-like"/>
    <property type="match status" value="1"/>
</dbReference>
<keyword evidence="2" id="KW-0067">ATP-binding</keyword>
<dbReference type="InterPro" id="IPR014059">
    <property type="entry name" value="TraI/TrwC_relax"/>
</dbReference>
<dbReference type="EMBL" id="SIHJ01000001">
    <property type="protein sequence ID" value="TWT37180.1"/>
    <property type="molecule type" value="Genomic_DNA"/>
</dbReference>
<dbReference type="Gene3D" id="3.40.50.300">
    <property type="entry name" value="P-loop containing nucleotide triphosphate hydrolases"/>
    <property type="match status" value="2"/>
</dbReference>
<evidence type="ECO:0000256" key="1">
    <source>
        <dbReference type="ARBA" id="ARBA00022741"/>
    </source>
</evidence>
<dbReference type="SUPFAM" id="SSF52540">
    <property type="entry name" value="P-loop containing nucleoside triphosphate hydrolases"/>
    <property type="match status" value="2"/>
</dbReference>
<gene>
    <name evidence="4" type="primary">traI_3</name>
    <name evidence="4" type="ORF">KOR34_21270</name>
</gene>
<dbReference type="Pfam" id="PF13604">
    <property type="entry name" value="AAA_30"/>
    <property type="match status" value="1"/>
</dbReference>
<dbReference type="SUPFAM" id="SSF55464">
    <property type="entry name" value="Origin of replication-binding domain, RBD-like"/>
    <property type="match status" value="1"/>
</dbReference>
<dbReference type="InterPro" id="IPR027417">
    <property type="entry name" value="P-loop_NTPase"/>
</dbReference>
<dbReference type="InterPro" id="IPR014862">
    <property type="entry name" value="TrwC"/>
</dbReference>
<evidence type="ECO:0000313" key="4">
    <source>
        <dbReference type="EMBL" id="TWT37180.1"/>
    </source>
</evidence>
<dbReference type="Gene3D" id="2.30.30.940">
    <property type="match status" value="1"/>
</dbReference>
<dbReference type="GO" id="GO:0009338">
    <property type="term" value="C:exodeoxyribonuclease V complex"/>
    <property type="evidence" value="ECO:0007669"/>
    <property type="project" value="TreeGrafter"/>
</dbReference>
<feature type="domain" description="TrwC relaxase" evidence="3">
    <location>
        <begin position="10"/>
        <end position="301"/>
    </location>
</feature>
<sequence>MLSISKIGGGDAVAYYASLSEQEGIVGNYYSNDGKRPGRWFGAGAAALGLSGDIDLTSFTHLLEGRSPDGQSDLVQQRNGDQLKRRAGFDLTFSVPKSYSVLWSQVSDEKRAELDRIAEQALQRTLELVQAECGKTRRGRNGAVVEEGKLIGAIFKHDTARAIPGEAPDCNVHYHCVLANVVIRGDGTAGTLDARTLFERRKKVALGSMFRAELAALLRNERGIETYRPIKPGKKEPVSWFEIRGVPIVLLEAMSKRRSEIEAWLRTHGLSGARAAEKANLSTRRKKETFSWQALSKAWLELGHEHGWSRADADALMTQSLSDRRPAKTAEQLARQSLAMVMQNRARFTRNELMERAAIEAQTTGPGIDGVLKAIDLTLSNTHEVVRLQDKDRLATFTTREMLQLERDTLNRALTISHRSDHAVELSEVASVAVRYPTLRRDQREAVRTICTGSDCVSITGIAGSGKTYMLGVTREVLSSAGYTLVGTALAADAAKGLEEGAGIESTHLHKLLYDLNHGYARLTDETVVVLDEAGMVGTRQLAELMRRVDQAKAKLVMVGDALQLQPVDAGAPFRAISEAIGTTELGEIVRQRDAYARQVVRDLRSGRAQDALRELFGRGQVAIEREAESTREKLVGDWERFVFEEAVPLGEVAVLCGMNEDVRDLNRRLQAVMRRRGELGDYRLELDGLEFSLGDRVAITRNHRLLGARNGERGEVVGASGRTLWVKLESGFEIEIDTEEFAGVTLDYAKSIHRSQGKTAEHTLFLTGDVMTALETSYVAGSRARDKTFVYSHLSAVESIDCLAAMMNESRQNEMASEYVLEPE</sequence>
<keyword evidence="1" id="KW-0547">Nucleotide-binding</keyword>
<proteinExistence type="predicted"/>
<evidence type="ECO:0000313" key="5">
    <source>
        <dbReference type="Proteomes" id="UP000316714"/>
    </source>
</evidence>
<dbReference type="GO" id="GO:0017116">
    <property type="term" value="F:single-stranded DNA helicase activity"/>
    <property type="evidence" value="ECO:0007669"/>
    <property type="project" value="TreeGrafter"/>
</dbReference>
<dbReference type="PANTHER" id="PTHR43788:SF6">
    <property type="entry name" value="DNA HELICASE B"/>
    <property type="match status" value="1"/>
</dbReference>
<protein>
    <submittedName>
        <fullName evidence="4">Multifunctional conjugation protein TraI</fullName>
    </submittedName>
</protein>
<name>A0A5C5VGW0_9BACT</name>
<evidence type="ECO:0000259" key="3">
    <source>
        <dbReference type="Pfam" id="PF08751"/>
    </source>
</evidence>
<dbReference type="PANTHER" id="PTHR43788">
    <property type="entry name" value="DNA2/NAM7 HELICASE FAMILY MEMBER"/>
    <property type="match status" value="1"/>
</dbReference>
<dbReference type="GO" id="GO:0006310">
    <property type="term" value="P:DNA recombination"/>
    <property type="evidence" value="ECO:0007669"/>
    <property type="project" value="TreeGrafter"/>
</dbReference>
<evidence type="ECO:0000256" key="2">
    <source>
        <dbReference type="ARBA" id="ARBA00022840"/>
    </source>
</evidence>
<reference evidence="4 5" key="1">
    <citation type="submission" date="2019-02" db="EMBL/GenBank/DDBJ databases">
        <title>Deep-cultivation of Planctomycetes and their phenomic and genomic characterization uncovers novel biology.</title>
        <authorList>
            <person name="Wiegand S."/>
            <person name="Jogler M."/>
            <person name="Boedeker C."/>
            <person name="Pinto D."/>
            <person name="Vollmers J."/>
            <person name="Rivas-Marin E."/>
            <person name="Kohn T."/>
            <person name="Peeters S.H."/>
            <person name="Heuer A."/>
            <person name="Rast P."/>
            <person name="Oberbeckmann S."/>
            <person name="Bunk B."/>
            <person name="Jeske O."/>
            <person name="Meyerdierks A."/>
            <person name="Storesund J.E."/>
            <person name="Kallscheuer N."/>
            <person name="Luecker S."/>
            <person name="Lage O.M."/>
            <person name="Pohl T."/>
            <person name="Merkel B.J."/>
            <person name="Hornburger P."/>
            <person name="Mueller R.-W."/>
            <person name="Bruemmer F."/>
            <person name="Labrenz M."/>
            <person name="Spormann A.M."/>
            <person name="Op Den Camp H."/>
            <person name="Overmann J."/>
            <person name="Amann R."/>
            <person name="Jetten M.S.M."/>
            <person name="Mascher T."/>
            <person name="Medema M.H."/>
            <person name="Devos D.P."/>
            <person name="Kaster A.-K."/>
            <person name="Ovreas L."/>
            <person name="Rohde M."/>
            <person name="Galperin M.Y."/>
            <person name="Jogler C."/>
        </authorList>
    </citation>
    <scope>NUCLEOTIDE SEQUENCE [LARGE SCALE GENOMIC DNA]</scope>
    <source>
        <strain evidence="4 5">KOR34</strain>
    </source>
</reference>
<dbReference type="InterPro" id="IPR050534">
    <property type="entry name" value="Coronavir_polyprotein_1ab"/>
</dbReference>
<dbReference type="GO" id="GO:0005524">
    <property type="term" value="F:ATP binding"/>
    <property type="evidence" value="ECO:0007669"/>
    <property type="project" value="UniProtKB-KW"/>
</dbReference>
<dbReference type="RefSeq" id="WP_146564532.1">
    <property type="nucleotide sequence ID" value="NZ_SIHJ01000001.1"/>
</dbReference>
<dbReference type="OrthoDB" id="1826980at2"/>
<dbReference type="Pfam" id="PF08751">
    <property type="entry name" value="TrwC"/>
    <property type="match status" value="1"/>
</dbReference>
<dbReference type="Proteomes" id="UP000316714">
    <property type="component" value="Unassembled WGS sequence"/>
</dbReference>
<keyword evidence="5" id="KW-1185">Reference proteome</keyword>
<dbReference type="NCBIfam" id="NF041492">
    <property type="entry name" value="MobF"/>
    <property type="match status" value="1"/>
</dbReference>
<comment type="caution">
    <text evidence="4">The sequence shown here is derived from an EMBL/GenBank/DDBJ whole genome shotgun (WGS) entry which is preliminary data.</text>
</comment>